<evidence type="ECO:0000259" key="4">
    <source>
        <dbReference type="PROSITE" id="PS50111"/>
    </source>
</evidence>
<dbReference type="SMART" id="SM00283">
    <property type="entry name" value="MA"/>
    <property type="match status" value="1"/>
</dbReference>
<dbReference type="GO" id="GO:0007165">
    <property type="term" value="P:signal transduction"/>
    <property type="evidence" value="ECO:0007669"/>
    <property type="project" value="UniProtKB-KW"/>
</dbReference>
<evidence type="ECO:0000256" key="1">
    <source>
        <dbReference type="ARBA" id="ARBA00023224"/>
    </source>
</evidence>
<comment type="caution">
    <text evidence="5">The sequence shown here is derived from an EMBL/GenBank/DDBJ whole genome shotgun (WGS) entry which is preliminary data.</text>
</comment>
<dbReference type="PROSITE" id="PS50111">
    <property type="entry name" value="CHEMOTAXIS_TRANSDUC_2"/>
    <property type="match status" value="1"/>
</dbReference>
<dbReference type="EMBL" id="JAAGPU010000002">
    <property type="protein sequence ID" value="NEU03656.1"/>
    <property type="molecule type" value="Genomic_DNA"/>
</dbReference>
<protein>
    <recommendedName>
        <fullName evidence="4">Methyl-accepting transducer domain-containing protein</fullName>
    </recommendedName>
</protein>
<evidence type="ECO:0000313" key="6">
    <source>
        <dbReference type="Proteomes" id="UP000481872"/>
    </source>
</evidence>
<organism evidence="5 6">
    <name type="scientific">Clostridium senegalense</name>
    <dbReference type="NCBI Taxonomy" id="1465809"/>
    <lineage>
        <taxon>Bacteria</taxon>
        <taxon>Bacillati</taxon>
        <taxon>Bacillota</taxon>
        <taxon>Clostridia</taxon>
        <taxon>Eubacteriales</taxon>
        <taxon>Clostridiaceae</taxon>
        <taxon>Clostridium</taxon>
    </lineage>
</organism>
<dbReference type="SUPFAM" id="SSF58104">
    <property type="entry name" value="Methyl-accepting chemotaxis protein (MCP) signaling domain"/>
    <property type="match status" value="1"/>
</dbReference>
<dbReference type="RefSeq" id="WP_061994224.1">
    <property type="nucleotide sequence ID" value="NZ_JAAGPU010000002.1"/>
</dbReference>
<dbReference type="PANTHER" id="PTHR32089:SF112">
    <property type="entry name" value="LYSOZYME-LIKE PROTEIN-RELATED"/>
    <property type="match status" value="1"/>
</dbReference>
<proteinExistence type="predicted"/>
<dbReference type="Proteomes" id="UP000481872">
    <property type="component" value="Unassembled WGS sequence"/>
</dbReference>
<feature type="coiled-coil region" evidence="3">
    <location>
        <begin position="2"/>
        <end position="32"/>
    </location>
</feature>
<name>A0A6M0GYI4_9CLOT</name>
<keyword evidence="1 2" id="KW-0807">Transducer</keyword>
<dbReference type="PANTHER" id="PTHR32089">
    <property type="entry name" value="METHYL-ACCEPTING CHEMOTAXIS PROTEIN MCPB"/>
    <property type="match status" value="1"/>
</dbReference>
<accession>A0A6M0GYI4</accession>
<dbReference type="Gene3D" id="1.10.287.950">
    <property type="entry name" value="Methyl-accepting chemotaxis protein"/>
    <property type="match status" value="1"/>
</dbReference>
<reference evidence="5 6" key="1">
    <citation type="submission" date="2020-02" db="EMBL/GenBank/DDBJ databases">
        <title>Genome assembly of a novel Clostridium senegalense strain.</title>
        <authorList>
            <person name="Gupta T.B."/>
            <person name="Jauregui R."/>
            <person name="Maclean P."/>
            <person name="Nawarathana A."/>
            <person name="Brightwell G."/>
        </authorList>
    </citation>
    <scope>NUCLEOTIDE SEQUENCE [LARGE SCALE GENOMIC DNA]</scope>
    <source>
        <strain evidence="5 6">AGRFS4</strain>
    </source>
</reference>
<dbReference type="InterPro" id="IPR004089">
    <property type="entry name" value="MCPsignal_dom"/>
</dbReference>
<gene>
    <name evidence="5" type="ORF">G3M99_02060</name>
</gene>
<evidence type="ECO:0000313" key="5">
    <source>
        <dbReference type="EMBL" id="NEU03656.1"/>
    </source>
</evidence>
<evidence type="ECO:0000256" key="2">
    <source>
        <dbReference type="PROSITE-ProRule" id="PRU00284"/>
    </source>
</evidence>
<evidence type="ECO:0000256" key="3">
    <source>
        <dbReference type="SAM" id="Coils"/>
    </source>
</evidence>
<sequence>MLGKSKKLLQQIEENNKRIENLKKENNILESLCKVTSNMFWIKDLDNNLIYWTKGMEELTGLDKNRAKEDLNGVLKDKNGVDLSNLINTSNLYDSNGNEVGILKEIRESINLDGIIDIIESNSSKIDGFSSHIEMSMKNISEVSSKIKTQSNEILEESKNGLKTAQKVYDQTETCTKFGHEVKENIESINISMKKSVDKINDLKSKSELIVDILTTIQGIASQTNLLALNASIEAARAGESGRGFAVVAEEIRKLAEVSQESTKEIKETIDAIIDIVQSTVGFIEKTDKDLLAGANGVSKLLELVKGIENASEIMLNSMEKIEKVSIESSRINIDQNNSLTEIAAVSEEFNNMSREIGENIKNEMLNISK</sequence>
<keyword evidence="6" id="KW-1185">Reference proteome</keyword>
<dbReference type="Pfam" id="PF00015">
    <property type="entry name" value="MCPsignal"/>
    <property type="match status" value="1"/>
</dbReference>
<dbReference type="AlphaFoldDB" id="A0A6M0GYI4"/>
<feature type="domain" description="Methyl-accepting transducer" evidence="4">
    <location>
        <begin position="111"/>
        <end position="344"/>
    </location>
</feature>
<keyword evidence="3" id="KW-0175">Coiled coil</keyword>
<dbReference type="GO" id="GO:0016020">
    <property type="term" value="C:membrane"/>
    <property type="evidence" value="ECO:0007669"/>
    <property type="project" value="InterPro"/>
</dbReference>